<sequence length="352" mass="38203">MSTAHQQAGFVDPASLSLPSAAASPSSLKRYSSVEPERDDSPEPSTSTEPPRKRPRSAVTPEERKEARAHRNRIAAQNSRDRRKAQFSYLERRVTELEEENRRLRAGIPAPPEAPTSDSDGDCERKSEDDRREQENQELRERIRSLEKGYEAVVKALAAQGTVNATSSGAGPSSSSSAPLLSSAPSPAPSQPIHAAPSPASSADPSSLLSSAASLSPTHTNSTLVDSPSVFPKDSFDFSLSPVFTLNTINDTTTSPLGSDLSQSHAPARHLARMATTNAHVLVPQQRVGSTRLALSRPLGQSCSAVSLSMKTKQRQMQPSRSCSLKYSRRRRVALAHFLAMALRHRLRSRRQ</sequence>
<dbReference type="SMART" id="SM00338">
    <property type="entry name" value="BRLZ"/>
    <property type="match status" value="1"/>
</dbReference>
<evidence type="ECO:0000256" key="1">
    <source>
        <dbReference type="ARBA" id="ARBA00022843"/>
    </source>
</evidence>
<feature type="compositionally biased region" description="Low complexity" evidence="7">
    <location>
        <begin position="167"/>
        <end position="217"/>
    </location>
</feature>
<evidence type="ECO:0000256" key="5">
    <source>
        <dbReference type="ARBA" id="ARBA00023242"/>
    </source>
</evidence>
<keyword evidence="10" id="KW-1185">Reference proteome</keyword>
<evidence type="ECO:0000256" key="3">
    <source>
        <dbReference type="ARBA" id="ARBA00023125"/>
    </source>
</evidence>
<evidence type="ECO:0000313" key="10">
    <source>
        <dbReference type="Proteomes" id="UP000053558"/>
    </source>
</evidence>
<dbReference type="PROSITE" id="PS00036">
    <property type="entry name" value="BZIP_BASIC"/>
    <property type="match status" value="1"/>
</dbReference>
<dbReference type="Proteomes" id="UP000053558">
    <property type="component" value="Unassembled WGS sequence"/>
</dbReference>
<dbReference type="PROSITE" id="PS50217">
    <property type="entry name" value="BZIP"/>
    <property type="match status" value="1"/>
</dbReference>
<dbReference type="OrthoDB" id="295274at2759"/>
<dbReference type="InterPro" id="IPR052470">
    <property type="entry name" value="ER_Stress-Reg_TF"/>
</dbReference>
<evidence type="ECO:0000256" key="4">
    <source>
        <dbReference type="ARBA" id="ARBA00023163"/>
    </source>
</evidence>
<dbReference type="KEGG" id="cput:CONPUDRAFT_81252"/>
<feature type="region of interest" description="Disordered" evidence="7">
    <location>
        <begin position="164"/>
        <end position="228"/>
    </location>
</feature>
<feature type="compositionally biased region" description="Basic and acidic residues" evidence="7">
    <location>
        <begin position="90"/>
        <end position="103"/>
    </location>
</feature>
<keyword evidence="1" id="KW-0832">Ubl conjugation</keyword>
<dbReference type="GeneID" id="19210209"/>
<dbReference type="GO" id="GO:0005634">
    <property type="term" value="C:nucleus"/>
    <property type="evidence" value="ECO:0007669"/>
    <property type="project" value="TreeGrafter"/>
</dbReference>
<feature type="domain" description="BZIP" evidence="8">
    <location>
        <begin position="62"/>
        <end position="108"/>
    </location>
</feature>
<dbReference type="PANTHER" id="PTHR46542:SF1">
    <property type="entry name" value="X-BOX BINDING PROTEIN 1"/>
    <property type="match status" value="1"/>
</dbReference>
<dbReference type="GO" id="GO:0000977">
    <property type="term" value="F:RNA polymerase II transcription regulatory region sequence-specific DNA binding"/>
    <property type="evidence" value="ECO:0007669"/>
    <property type="project" value="TreeGrafter"/>
</dbReference>
<dbReference type="GO" id="GO:0000981">
    <property type="term" value="F:DNA-binding transcription factor activity, RNA polymerase II-specific"/>
    <property type="evidence" value="ECO:0007669"/>
    <property type="project" value="TreeGrafter"/>
</dbReference>
<evidence type="ECO:0000259" key="8">
    <source>
        <dbReference type="PROSITE" id="PS50217"/>
    </source>
</evidence>
<name>A0A5M3MVN8_CONPW</name>
<evidence type="ECO:0000256" key="7">
    <source>
        <dbReference type="SAM" id="MobiDB-lite"/>
    </source>
</evidence>
<dbReference type="Gene3D" id="1.20.5.170">
    <property type="match status" value="1"/>
</dbReference>
<organism evidence="9 10">
    <name type="scientific">Coniophora puteana (strain RWD-64-598)</name>
    <name type="common">Brown rot fungus</name>
    <dbReference type="NCBI Taxonomy" id="741705"/>
    <lineage>
        <taxon>Eukaryota</taxon>
        <taxon>Fungi</taxon>
        <taxon>Dikarya</taxon>
        <taxon>Basidiomycota</taxon>
        <taxon>Agaricomycotina</taxon>
        <taxon>Agaricomycetes</taxon>
        <taxon>Agaricomycetidae</taxon>
        <taxon>Boletales</taxon>
        <taxon>Coniophorineae</taxon>
        <taxon>Coniophoraceae</taxon>
        <taxon>Coniophora</taxon>
    </lineage>
</organism>
<protein>
    <recommendedName>
        <fullName evidence="6">X-box-binding protein 1</fullName>
    </recommendedName>
</protein>
<proteinExistence type="predicted"/>
<reference evidence="10" key="1">
    <citation type="journal article" date="2012" name="Science">
        <title>The Paleozoic origin of enzymatic lignin decomposition reconstructed from 31 fungal genomes.</title>
        <authorList>
            <person name="Floudas D."/>
            <person name="Binder M."/>
            <person name="Riley R."/>
            <person name="Barry K."/>
            <person name="Blanchette R.A."/>
            <person name="Henrissat B."/>
            <person name="Martinez A.T."/>
            <person name="Otillar R."/>
            <person name="Spatafora J.W."/>
            <person name="Yadav J.S."/>
            <person name="Aerts A."/>
            <person name="Benoit I."/>
            <person name="Boyd A."/>
            <person name="Carlson A."/>
            <person name="Copeland A."/>
            <person name="Coutinho P.M."/>
            <person name="de Vries R.P."/>
            <person name="Ferreira P."/>
            <person name="Findley K."/>
            <person name="Foster B."/>
            <person name="Gaskell J."/>
            <person name="Glotzer D."/>
            <person name="Gorecki P."/>
            <person name="Heitman J."/>
            <person name="Hesse C."/>
            <person name="Hori C."/>
            <person name="Igarashi K."/>
            <person name="Jurgens J.A."/>
            <person name="Kallen N."/>
            <person name="Kersten P."/>
            <person name="Kohler A."/>
            <person name="Kuees U."/>
            <person name="Kumar T.K.A."/>
            <person name="Kuo A."/>
            <person name="LaButti K."/>
            <person name="Larrondo L.F."/>
            <person name="Lindquist E."/>
            <person name="Ling A."/>
            <person name="Lombard V."/>
            <person name="Lucas S."/>
            <person name="Lundell T."/>
            <person name="Martin R."/>
            <person name="McLaughlin D.J."/>
            <person name="Morgenstern I."/>
            <person name="Morin E."/>
            <person name="Murat C."/>
            <person name="Nagy L.G."/>
            <person name="Nolan M."/>
            <person name="Ohm R.A."/>
            <person name="Patyshakuliyeva A."/>
            <person name="Rokas A."/>
            <person name="Ruiz-Duenas F.J."/>
            <person name="Sabat G."/>
            <person name="Salamov A."/>
            <person name="Samejima M."/>
            <person name="Schmutz J."/>
            <person name="Slot J.C."/>
            <person name="St John F."/>
            <person name="Stenlid J."/>
            <person name="Sun H."/>
            <person name="Sun S."/>
            <person name="Syed K."/>
            <person name="Tsang A."/>
            <person name="Wiebenga A."/>
            <person name="Young D."/>
            <person name="Pisabarro A."/>
            <person name="Eastwood D.C."/>
            <person name="Martin F."/>
            <person name="Cullen D."/>
            <person name="Grigoriev I.V."/>
            <person name="Hibbett D.S."/>
        </authorList>
    </citation>
    <scope>NUCLEOTIDE SEQUENCE [LARGE SCALE GENOMIC DNA]</scope>
    <source>
        <strain evidence="10">RWD-64-598 SS2</strain>
    </source>
</reference>
<dbReference type="AlphaFoldDB" id="A0A5M3MVN8"/>
<keyword evidence="5" id="KW-0539">Nucleus</keyword>
<keyword evidence="3" id="KW-0238">DNA-binding</keyword>
<comment type="caution">
    <text evidence="9">The sequence shown here is derived from an EMBL/GenBank/DDBJ whole genome shotgun (WGS) entry which is preliminary data.</text>
</comment>
<dbReference type="Pfam" id="PF07716">
    <property type="entry name" value="bZIP_2"/>
    <property type="match status" value="1"/>
</dbReference>
<dbReference type="SUPFAM" id="SSF57959">
    <property type="entry name" value="Leucine zipper domain"/>
    <property type="match status" value="1"/>
</dbReference>
<evidence type="ECO:0000313" key="9">
    <source>
        <dbReference type="EMBL" id="EIW83228.1"/>
    </source>
</evidence>
<dbReference type="InterPro" id="IPR046347">
    <property type="entry name" value="bZIP_sf"/>
</dbReference>
<dbReference type="InterPro" id="IPR004827">
    <property type="entry name" value="bZIP"/>
</dbReference>
<dbReference type="EMBL" id="JH711576">
    <property type="protein sequence ID" value="EIW83228.1"/>
    <property type="molecule type" value="Genomic_DNA"/>
</dbReference>
<keyword evidence="2" id="KW-0805">Transcription regulation</keyword>
<gene>
    <name evidence="9" type="ORF">CONPUDRAFT_81252</name>
</gene>
<keyword evidence="4" id="KW-0804">Transcription</keyword>
<accession>A0A5M3MVN8</accession>
<evidence type="ECO:0000256" key="6">
    <source>
        <dbReference type="ARBA" id="ARBA00040165"/>
    </source>
</evidence>
<evidence type="ECO:0000256" key="2">
    <source>
        <dbReference type="ARBA" id="ARBA00023015"/>
    </source>
</evidence>
<feature type="region of interest" description="Disordered" evidence="7">
    <location>
        <begin position="1"/>
        <end position="143"/>
    </location>
</feature>
<feature type="compositionally biased region" description="Low complexity" evidence="7">
    <location>
        <begin position="13"/>
        <end position="28"/>
    </location>
</feature>
<dbReference type="RefSeq" id="XP_007766551.1">
    <property type="nucleotide sequence ID" value="XM_007768361.1"/>
</dbReference>
<feature type="compositionally biased region" description="Basic and acidic residues" evidence="7">
    <location>
        <begin position="122"/>
        <end position="143"/>
    </location>
</feature>
<dbReference type="PANTHER" id="PTHR46542">
    <property type="entry name" value="X-BOX BINDING PROTEIN 1"/>
    <property type="match status" value="1"/>
</dbReference>
<dbReference type="CDD" id="cd14812">
    <property type="entry name" value="bZIP_u3"/>
    <property type="match status" value="1"/>
</dbReference>